<comment type="pathway">
    <text evidence="2 11">Cofactor biosynthesis; NAD(+) biosynthesis; deamido-NAD(+) from nicotinate D-ribonucleotide: step 1/1.</text>
</comment>
<dbReference type="GO" id="GO:0005524">
    <property type="term" value="F:ATP binding"/>
    <property type="evidence" value="ECO:0007669"/>
    <property type="project" value="UniProtKB-KW"/>
</dbReference>
<dbReference type="PANTHER" id="PTHR39321:SF3">
    <property type="entry name" value="PHOSPHOPANTETHEINE ADENYLYLTRANSFERASE"/>
    <property type="match status" value="1"/>
</dbReference>
<evidence type="ECO:0000256" key="10">
    <source>
        <dbReference type="ARBA" id="ARBA00048721"/>
    </source>
</evidence>
<comment type="similarity">
    <text evidence="3 11">Belongs to the NadD family.</text>
</comment>
<keyword evidence="4 11" id="KW-0662">Pyridine nucleotide biosynthesis</keyword>
<evidence type="ECO:0000256" key="1">
    <source>
        <dbReference type="ARBA" id="ARBA00002324"/>
    </source>
</evidence>
<dbReference type="STRING" id="448.Lery_1135"/>
<dbReference type="Gene3D" id="3.40.50.620">
    <property type="entry name" value="HUPs"/>
    <property type="match status" value="1"/>
</dbReference>
<evidence type="ECO:0000256" key="3">
    <source>
        <dbReference type="ARBA" id="ARBA00009014"/>
    </source>
</evidence>
<dbReference type="Proteomes" id="UP000054773">
    <property type="component" value="Unassembled WGS sequence"/>
</dbReference>
<accession>A0A0W0TR35</accession>
<evidence type="ECO:0000256" key="8">
    <source>
        <dbReference type="ARBA" id="ARBA00022840"/>
    </source>
</evidence>
<name>A0A0W0TR35_LEGER</name>
<gene>
    <name evidence="11 13" type="primary">nadD</name>
    <name evidence="13" type="ORF">Lery_1135</name>
</gene>
<dbReference type="RefSeq" id="WP_058526290.1">
    <property type="nucleotide sequence ID" value="NZ_CAAAHY010000002.1"/>
</dbReference>
<evidence type="ECO:0000313" key="13">
    <source>
        <dbReference type="EMBL" id="KTC98081.1"/>
    </source>
</evidence>
<dbReference type="InterPro" id="IPR014729">
    <property type="entry name" value="Rossmann-like_a/b/a_fold"/>
</dbReference>
<dbReference type="AlphaFoldDB" id="A0A0W0TR35"/>
<dbReference type="GO" id="GO:0009435">
    <property type="term" value="P:NAD+ biosynthetic process"/>
    <property type="evidence" value="ECO:0007669"/>
    <property type="project" value="UniProtKB-UniRule"/>
</dbReference>
<dbReference type="EC" id="2.7.7.18" evidence="11"/>
<dbReference type="InterPro" id="IPR004821">
    <property type="entry name" value="Cyt_trans-like"/>
</dbReference>
<dbReference type="NCBIfam" id="NF000839">
    <property type="entry name" value="PRK00071.1-1"/>
    <property type="match status" value="1"/>
</dbReference>
<keyword evidence="7 11" id="KW-0547">Nucleotide-binding</keyword>
<keyword evidence="6 11" id="KW-0548">Nucleotidyltransferase</keyword>
<evidence type="ECO:0000256" key="6">
    <source>
        <dbReference type="ARBA" id="ARBA00022695"/>
    </source>
</evidence>
<evidence type="ECO:0000256" key="11">
    <source>
        <dbReference type="HAMAP-Rule" id="MF_00244"/>
    </source>
</evidence>
<dbReference type="EMBL" id="LNYA01000023">
    <property type="protein sequence ID" value="KTC98081.1"/>
    <property type="molecule type" value="Genomic_DNA"/>
</dbReference>
<dbReference type="PATRIC" id="fig|448.7.peg.1190"/>
<evidence type="ECO:0000256" key="9">
    <source>
        <dbReference type="ARBA" id="ARBA00023027"/>
    </source>
</evidence>
<evidence type="ECO:0000256" key="2">
    <source>
        <dbReference type="ARBA" id="ARBA00005019"/>
    </source>
</evidence>
<organism evidence="13 14">
    <name type="scientific">Legionella erythra</name>
    <dbReference type="NCBI Taxonomy" id="448"/>
    <lineage>
        <taxon>Bacteria</taxon>
        <taxon>Pseudomonadati</taxon>
        <taxon>Pseudomonadota</taxon>
        <taxon>Gammaproteobacteria</taxon>
        <taxon>Legionellales</taxon>
        <taxon>Legionellaceae</taxon>
        <taxon>Legionella</taxon>
    </lineage>
</organism>
<reference evidence="13 14" key="1">
    <citation type="submission" date="2015-11" db="EMBL/GenBank/DDBJ databases">
        <title>Genomic analysis of 38 Legionella species identifies large and diverse effector repertoires.</title>
        <authorList>
            <person name="Burstein D."/>
            <person name="Amaro F."/>
            <person name="Zusman T."/>
            <person name="Lifshitz Z."/>
            <person name="Cohen O."/>
            <person name="Gilbert J.A."/>
            <person name="Pupko T."/>
            <person name="Shuman H.A."/>
            <person name="Segal G."/>
        </authorList>
    </citation>
    <scope>NUCLEOTIDE SEQUENCE [LARGE SCALE GENOMIC DNA]</scope>
    <source>
        <strain evidence="13 14">SE-32A-C8</strain>
    </source>
</reference>
<dbReference type="SUPFAM" id="SSF52374">
    <property type="entry name" value="Nucleotidylyl transferase"/>
    <property type="match status" value="1"/>
</dbReference>
<sequence>MKNLIIYGGTFDPVHQGHIKTALAVQTHFHFDCFYFLPCRIPLLKDDAHASGEHRIAMLRLALAELPSNLNFQIDCTEIERESPSYMVTTLEQLRQKLGRELPITLLLGQDTFHQLPAWHQWEKLLDLCNLLIIRRPSAPSQLSNALQSLLRHHESKESGLLLTKKAGVIQPFDAGQYAISSTQIRMQLRQGDKISSDILPASVMAYIDMQGLYRLTSR</sequence>
<comment type="function">
    <text evidence="1 11">Catalyzes the reversible adenylation of nicotinate mononucleotide (NaMN) to nicotinic acid adenine dinucleotide (NaAD).</text>
</comment>
<comment type="catalytic activity">
    <reaction evidence="10 11">
        <text>nicotinate beta-D-ribonucleotide + ATP + H(+) = deamido-NAD(+) + diphosphate</text>
        <dbReference type="Rhea" id="RHEA:22860"/>
        <dbReference type="ChEBI" id="CHEBI:15378"/>
        <dbReference type="ChEBI" id="CHEBI:30616"/>
        <dbReference type="ChEBI" id="CHEBI:33019"/>
        <dbReference type="ChEBI" id="CHEBI:57502"/>
        <dbReference type="ChEBI" id="CHEBI:58437"/>
        <dbReference type="EC" id="2.7.7.18"/>
    </reaction>
</comment>
<keyword evidence="8 11" id="KW-0067">ATP-binding</keyword>
<keyword evidence="9 11" id="KW-0520">NAD</keyword>
<proteinExistence type="inferred from homology"/>
<dbReference type="Pfam" id="PF01467">
    <property type="entry name" value="CTP_transf_like"/>
    <property type="match status" value="1"/>
</dbReference>
<dbReference type="InterPro" id="IPR005248">
    <property type="entry name" value="NadD/NMNAT"/>
</dbReference>
<protein>
    <recommendedName>
        <fullName evidence="11">Probable nicotinate-nucleotide adenylyltransferase</fullName>
        <ecNumber evidence="11">2.7.7.18</ecNumber>
    </recommendedName>
    <alternativeName>
        <fullName evidence="11">Deamido-NAD(+) diphosphorylase</fullName>
    </alternativeName>
    <alternativeName>
        <fullName evidence="11">Deamido-NAD(+) pyrophosphorylase</fullName>
    </alternativeName>
    <alternativeName>
        <fullName evidence="11">Nicotinate mononucleotide adenylyltransferase</fullName>
        <shortName evidence="11">NaMN adenylyltransferase</shortName>
    </alternativeName>
</protein>
<dbReference type="HAMAP" id="MF_00244">
    <property type="entry name" value="NaMN_adenylyltr"/>
    <property type="match status" value="1"/>
</dbReference>
<evidence type="ECO:0000256" key="4">
    <source>
        <dbReference type="ARBA" id="ARBA00022642"/>
    </source>
</evidence>
<dbReference type="UniPathway" id="UPA00253">
    <property type="reaction ID" value="UER00332"/>
</dbReference>
<dbReference type="NCBIfam" id="TIGR00482">
    <property type="entry name" value="nicotinate (nicotinamide) nucleotide adenylyltransferase"/>
    <property type="match status" value="1"/>
</dbReference>
<evidence type="ECO:0000313" key="14">
    <source>
        <dbReference type="Proteomes" id="UP000054773"/>
    </source>
</evidence>
<comment type="caution">
    <text evidence="13">The sequence shown here is derived from an EMBL/GenBank/DDBJ whole genome shotgun (WGS) entry which is preliminary data.</text>
</comment>
<dbReference type="CDD" id="cd02165">
    <property type="entry name" value="NMNAT"/>
    <property type="match status" value="1"/>
</dbReference>
<keyword evidence="5 11" id="KW-0808">Transferase</keyword>
<keyword evidence="14" id="KW-1185">Reference proteome</keyword>
<evidence type="ECO:0000259" key="12">
    <source>
        <dbReference type="Pfam" id="PF01467"/>
    </source>
</evidence>
<feature type="domain" description="Cytidyltransferase-like" evidence="12">
    <location>
        <begin position="6"/>
        <end position="187"/>
    </location>
</feature>
<evidence type="ECO:0000256" key="7">
    <source>
        <dbReference type="ARBA" id="ARBA00022741"/>
    </source>
</evidence>
<dbReference type="GO" id="GO:0004515">
    <property type="term" value="F:nicotinate-nucleotide adenylyltransferase activity"/>
    <property type="evidence" value="ECO:0007669"/>
    <property type="project" value="UniProtKB-UniRule"/>
</dbReference>
<dbReference type="PANTHER" id="PTHR39321">
    <property type="entry name" value="NICOTINATE-NUCLEOTIDE ADENYLYLTRANSFERASE-RELATED"/>
    <property type="match status" value="1"/>
</dbReference>
<evidence type="ECO:0000256" key="5">
    <source>
        <dbReference type="ARBA" id="ARBA00022679"/>
    </source>
</evidence>